<evidence type="ECO:0000256" key="2">
    <source>
        <dbReference type="ARBA" id="ARBA00022692"/>
    </source>
</evidence>
<dbReference type="AlphaFoldDB" id="A0A9X2JDW2"/>
<feature type="transmembrane region" description="Helical" evidence="5">
    <location>
        <begin position="427"/>
        <end position="447"/>
    </location>
</feature>
<feature type="transmembrane region" description="Helical" evidence="5">
    <location>
        <begin position="115"/>
        <end position="133"/>
    </location>
</feature>
<evidence type="ECO:0000313" key="6">
    <source>
        <dbReference type="EMBL" id="MCO6042340.1"/>
    </source>
</evidence>
<proteinExistence type="predicted"/>
<dbReference type="Proteomes" id="UP001155241">
    <property type="component" value="Unassembled WGS sequence"/>
</dbReference>
<keyword evidence="7" id="KW-1185">Reference proteome</keyword>
<comment type="subcellular location">
    <subcellularLocation>
        <location evidence="1">Membrane</location>
        <topology evidence="1">Multi-pass membrane protein</topology>
    </subcellularLocation>
</comment>
<dbReference type="Pfam" id="PF01566">
    <property type="entry name" value="Nramp"/>
    <property type="match status" value="1"/>
</dbReference>
<dbReference type="GO" id="GO:0016020">
    <property type="term" value="C:membrane"/>
    <property type="evidence" value="ECO:0007669"/>
    <property type="project" value="UniProtKB-SubCell"/>
</dbReference>
<keyword evidence="2 5" id="KW-0812">Transmembrane</keyword>
<feature type="transmembrane region" description="Helical" evidence="5">
    <location>
        <begin position="272"/>
        <end position="296"/>
    </location>
</feature>
<sequence length="517" mass="54966">MADDSKGLPMTAKWDPERVQAEIAQLDALESQPFFSRVGGYLKRTGPGLLQSAMTLGAGSAAASVVAGASFGYKLLWIQPVAMFLGVCMMAALSNVVLTTQERPYGAFGRESSKFLVFLWALGTVMASVIWHFPQYGLVAGAARDLADLANIQCRAAEGAGALAGYTTAGLAISFGAGLLILLINMGTTWSYGSSAWGIKLYEWFLRGVIGLVILAFGIVVFANFSNIEWGELGKGFIGYYGVPEVDEQVVDAAIEAGELKPENKEGAMDTLTLVLGMLGAAVGINMTFLYPYSLLAKGWGPHHKKLARWDLGMSMFVPFVLVTSLVIVAMSVSGVFQPGDEYVHSGMKPLDAAASLQGVMGDAAGRIVFDLGLIGMACGAISAHMVVCGFTICEMFGLEYTKWRFRMFAMVPAIGVFGVVTNLPIWFPIAASAVCFTMLPIAYVLFLIMNNKRSYIGDAVGSGASRIVFNTILVVALAVATIGSIIKIKGGVIDKVFTKSETVTVPTGSDQTSKEE</sequence>
<feature type="transmembrane region" description="Helical" evidence="5">
    <location>
        <begin position="368"/>
        <end position="392"/>
    </location>
</feature>
<evidence type="ECO:0000256" key="4">
    <source>
        <dbReference type="ARBA" id="ARBA00023136"/>
    </source>
</evidence>
<evidence type="ECO:0000256" key="5">
    <source>
        <dbReference type="SAM" id="Phobius"/>
    </source>
</evidence>
<feature type="transmembrane region" description="Helical" evidence="5">
    <location>
        <begin position="171"/>
        <end position="192"/>
    </location>
</feature>
<name>A0A9X2JDW2_9BACT</name>
<feature type="transmembrane region" description="Helical" evidence="5">
    <location>
        <begin position="317"/>
        <end position="337"/>
    </location>
</feature>
<feature type="transmembrane region" description="Helical" evidence="5">
    <location>
        <begin position="77"/>
        <end position="94"/>
    </location>
</feature>
<feature type="transmembrane region" description="Helical" evidence="5">
    <location>
        <begin position="468"/>
        <end position="487"/>
    </location>
</feature>
<organism evidence="6 7">
    <name type="scientific">Aeoliella straminimaris</name>
    <dbReference type="NCBI Taxonomy" id="2954799"/>
    <lineage>
        <taxon>Bacteria</taxon>
        <taxon>Pseudomonadati</taxon>
        <taxon>Planctomycetota</taxon>
        <taxon>Planctomycetia</taxon>
        <taxon>Pirellulales</taxon>
        <taxon>Lacipirellulaceae</taxon>
        <taxon>Aeoliella</taxon>
    </lineage>
</organism>
<accession>A0A9X2JDW2</accession>
<gene>
    <name evidence="6" type="ORF">NG895_00330</name>
</gene>
<keyword evidence="4 5" id="KW-0472">Membrane</keyword>
<dbReference type="GO" id="GO:0046873">
    <property type="term" value="F:metal ion transmembrane transporter activity"/>
    <property type="evidence" value="ECO:0007669"/>
    <property type="project" value="InterPro"/>
</dbReference>
<dbReference type="RefSeq" id="WP_252850442.1">
    <property type="nucleotide sequence ID" value="NZ_JAMXLR010000003.1"/>
</dbReference>
<protein>
    <submittedName>
        <fullName evidence="6">Divalent metal cation transporter</fullName>
    </submittedName>
</protein>
<reference evidence="6" key="1">
    <citation type="submission" date="2022-06" db="EMBL/GenBank/DDBJ databases">
        <title>Aeoliella straminimaris, a novel planctomycete from sediments.</title>
        <authorList>
            <person name="Vitorino I.R."/>
            <person name="Lage O.M."/>
        </authorList>
    </citation>
    <scope>NUCLEOTIDE SEQUENCE</scope>
    <source>
        <strain evidence="6">ICT_H6.2</strain>
    </source>
</reference>
<dbReference type="EMBL" id="JAMXLR010000003">
    <property type="protein sequence ID" value="MCO6042340.1"/>
    <property type="molecule type" value="Genomic_DNA"/>
</dbReference>
<feature type="transmembrane region" description="Helical" evidence="5">
    <location>
        <begin position="204"/>
        <end position="225"/>
    </location>
</feature>
<keyword evidence="3 5" id="KW-1133">Transmembrane helix</keyword>
<evidence type="ECO:0000256" key="1">
    <source>
        <dbReference type="ARBA" id="ARBA00004141"/>
    </source>
</evidence>
<comment type="caution">
    <text evidence="6">The sequence shown here is derived from an EMBL/GenBank/DDBJ whole genome shotgun (WGS) entry which is preliminary data.</text>
</comment>
<dbReference type="InterPro" id="IPR001046">
    <property type="entry name" value="NRAMP_fam"/>
</dbReference>
<evidence type="ECO:0000256" key="3">
    <source>
        <dbReference type="ARBA" id="ARBA00022989"/>
    </source>
</evidence>
<feature type="transmembrane region" description="Helical" evidence="5">
    <location>
        <begin position="53"/>
        <end position="71"/>
    </location>
</feature>
<evidence type="ECO:0000313" key="7">
    <source>
        <dbReference type="Proteomes" id="UP001155241"/>
    </source>
</evidence>
<feature type="transmembrane region" description="Helical" evidence="5">
    <location>
        <begin position="404"/>
        <end position="421"/>
    </location>
</feature>